<dbReference type="InterPro" id="IPR020846">
    <property type="entry name" value="MFS_dom"/>
</dbReference>
<feature type="transmembrane region" description="Helical" evidence="7">
    <location>
        <begin position="212"/>
        <end position="236"/>
    </location>
</feature>
<dbReference type="KEGG" id="blq:L21SP5_02412"/>
<accession>A0A0S2I0Z5</accession>
<name>A0A0S2I0Z5_9BACT</name>
<proteinExistence type="predicted"/>
<organism evidence="9 10">
    <name type="scientific">Salinivirga cyanobacteriivorans</name>
    <dbReference type="NCBI Taxonomy" id="1307839"/>
    <lineage>
        <taxon>Bacteria</taxon>
        <taxon>Pseudomonadati</taxon>
        <taxon>Bacteroidota</taxon>
        <taxon>Bacteroidia</taxon>
        <taxon>Bacteroidales</taxon>
        <taxon>Salinivirgaceae</taxon>
        <taxon>Salinivirga</taxon>
    </lineage>
</organism>
<feature type="domain" description="Major facilitator superfamily (MFS) profile" evidence="8">
    <location>
        <begin position="210"/>
        <end position="421"/>
    </location>
</feature>
<evidence type="ECO:0000256" key="6">
    <source>
        <dbReference type="ARBA" id="ARBA00023136"/>
    </source>
</evidence>
<dbReference type="GO" id="GO:0015212">
    <property type="term" value="F:cytidine transmembrane transporter activity"/>
    <property type="evidence" value="ECO:0007669"/>
    <property type="project" value="TreeGrafter"/>
</dbReference>
<dbReference type="STRING" id="1307839.L21SP5_02412"/>
<dbReference type="Proteomes" id="UP000064893">
    <property type="component" value="Chromosome"/>
</dbReference>
<feature type="transmembrane region" description="Helical" evidence="7">
    <location>
        <begin position="163"/>
        <end position="180"/>
    </location>
</feature>
<dbReference type="GO" id="GO:0015213">
    <property type="term" value="F:uridine transmembrane transporter activity"/>
    <property type="evidence" value="ECO:0007669"/>
    <property type="project" value="TreeGrafter"/>
</dbReference>
<feature type="transmembrane region" description="Helical" evidence="7">
    <location>
        <begin position="95"/>
        <end position="117"/>
    </location>
</feature>
<dbReference type="PANTHER" id="PTHR23522:SF4">
    <property type="entry name" value="NUCLEOSIDE PERMEASE NUPG-RELATED"/>
    <property type="match status" value="1"/>
</dbReference>
<keyword evidence="10" id="KW-1185">Reference proteome</keyword>
<comment type="subcellular location">
    <subcellularLocation>
        <location evidence="1">Cell membrane</location>
        <topology evidence="1">Multi-pass membrane protein</topology>
    </subcellularLocation>
</comment>
<feature type="transmembrane region" description="Helical" evidence="7">
    <location>
        <begin position="70"/>
        <end position="89"/>
    </location>
</feature>
<evidence type="ECO:0000256" key="3">
    <source>
        <dbReference type="ARBA" id="ARBA00022475"/>
    </source>
</evidence>
<dbReference type="CDD" id="cd06177">
    <property type="entry name" value="MFS_NHS"/>
    <property type="match status" value="1"/>
</dbReference>
<keyword evidence="5 7" id="KW-1133">Transmembrane helix</keyword>
<dbReference type="PATRIC" id="fig|1307839.3.peg.2531"/>
<evidence type="ECO:0000256" key="2">
    <source>
        <dbReference type="ARBA" id="ARBA00022448"/>
    </source>
</evidence>
<keyword evidence="2" id="KW-0813">Transport</keyword>
<dbReference type="AlphaFoldDB" id="A0A0S2I0Z5"/>
<sequence length="421" mass="47228">MSNVKIRLTILNFLQFFVWGTWLLSFGKYLNSTLGFTGEQIGAIFMAVGIGAIFMPALMGILADRYIKPNNVFAALHILGAGMLFLAAREQTFSALYPVMLIYLMLYMPTISLNNSISYEILKRERFDVVKAFPPIRVWGTIGFIIAVWIVDFLGWGVSENQLYFAAAFSLILGLYSLTFKTQKPAKTGEKFSLYKALGLDAFVLFKERKMAVFFIFSILLGAALQITNMWGEAFIHDFGSLTEFKDTFAVKNNGIIMSISQMSEVLFILTIPFFLKRFGIKKVMLMSMFAWVLRFMLFSAGGPVGIGLALIILSNIVYGMAFDFFNISGSLFVEKEAKPEIRGSAQGLFIIMANGFGAMIGAYFSGWIIDLYTTNGVKDWDSIWAIFGIYALIVAIAFMILFKYKHNPEEIKKAEEAGKI</sequence>
<evidence type="ECO:0000313" key="10">
    <source>
        <dbReference type="Proteomes" id="UP000064893"/>
    </source>
</evidence>
<keyword evidence="4 7" id="KW-0812">Transmembrane</keyword>
<dbReference type="InterPro" id="IPR036259">
    <property type="entry name" value="MFS_trans_sf"/>
</dbReference>
<gene>
    <name evidence="9" type="primary">nupG</name>
    <name evidence="9" type="ORF">L21SP5_02412</name>
</gene>
<feature type="transmembrane region" description="Helical" evidence="7">
    <location>
        <begin position="382"/>
        <end position="403"/>
    </location>
</feature>
<feature type="transmembrane region" description="Helical" evidence="7">
    <location>
        <begin position="307"/>
        <end position="328"/>
    </location>
</feature>
<dbReference type="EMBL" id="CP013118">
    <property type="protein sequence ID" value="ALO16040.1"/>
    <property type="molecule type" value="Genomic_DNA"/>
</dbReference>
<reference evidence="9 10" key="1">
    <citation type="submission" date="2015-11" db="EMBL/GenBank/DDBJ databases">
        <title>Description and complete genome sequence of a novel strain predominating in hypersaline microbial mats and representing a new family of the Bacteriodetes phylum.</title>
        <authorList>
            <person name="Spring S."/>
            <person name="Bunk B."/>
            <person name="Sproer C."/>
            <person name="Klenk H.-P."/>
        </authorList>
    </citation>
    <scope>NUCLEOTIDE SEQUENCE [LARGE SCALE GENOMIC DNA]</scope>
    <source>
        <strain evidence="9 10">L21-Spi-D4</strain>
    </source>
</reference>
<dbReference type="InterPro" id="IPR004740">
    <property type="entry name" value="Nuc_H_symport"/>
</dbReference>
<evidence type="ECO:0000259" key="8">
    <source>
        <dbReference type="PROSITE" id="PS50850"/>
    </source>
</evidence>
<dbReference type="PANTHER" id="PTHR23522">
    <property type="entry name" value="BLL5896 PROTEIN"/>
    <property type="match status" value="1"/>
</dbReference>
<evidence type="ECO:0000256" key="7">
    <source>
        <dbReference type="SAM" id="Phobius"/>
    </source>
</evidence>
<evidence type="ECO:0000313" key="9">
    <source>
        <dbReference type="EMBL" id="ALO16040.1"/>
    </source>
</evidence>
<dbReference type="PROSITE" id="PS50850">
    <property type="entry name" value="MFS"/>
    <property type="match status" value="1"/>
</dbReference>
<dbReference type="NCBIfam" id="TIGR00889">
    <property type="entry name" value="2A0110"/>
    <property type="match status" value="1"/>
</dbReference>
<feature type="transmembrane region" description="Helical" evidence="7">
    <location>
        <begin position="256"/>
        <end position="276"/>
    </location>
</feature>
<protein>
    <submittedName>
        <fullName evidence="9">Nucleoside-transport system protein NupG</fullName>
    </submittedName>
</protein>
<evidence type="ECO:0000256" key="1">
    <source>
        <dbReference type="ARBA" id="ARBA00004651"/>
    </source>
</evidence>
<keyword evidence="6 7" id="KW-0472">Membrane</keyword>
<keyword evidence="3" id="KW-1003">Cell membrane</keyword>
<feature type="transmembrane region" description="Helical" evidence="7">
    <location>
        <begin position="138"/>
        <end position="157"/>
    </location>
</feature>
<feature type="transmembrane region" description="Helical" evidence="7">
    <location>
        <begin position="349"/>
        <end position="370"/>
    </location>
</feature>
<evidence type="ECO:0000256" key="4">
    <source>
        <dbReference type="ARBA" id="ARBA00022692"/>
    </source>
</evidence>
<dbReference type="GO" id="GO:0005886">
    <property type="term" value="C:plasma membrane"/>
    <property type="evidence" value="ECO:0007669"/>
    <property type="project" value="UniProtKB-SubCell"/>
</dbReference>
<dbReference type="FunFam" id="1.20.1250.20:FF:000012">
    <property type="entry name" value="Nucleoside permease NupG"/>
    <property type="match status" value="1"/>
</dbReference>
<feature type="transmembrane region" description="Helical" evidence="7">
    <location>
        <begin position="283"/>
        <end position="301"/>
    </location>
</feature>
<dbReference type="Gene3D" id="1.20.1250.20">
    <property type="entry name" value="MFS general substrate transporter like domains"/>
    <property type="match status" value="2"/>
</dbReference>
<feature type="transmembrane region" description="Helical" evidence="7">
    <location>
        <begin position="12"/>
        <end position="30"/>
    </location>
</feature>
<dbReference type="RefSeq" id="WP_057953445.1">
    <property type="nucleotide sequence ID" value="NZ_CP013118.1"/>
</dbReference>
<dbReference type="SUPFAM" id="SSF103473">
    <property type="entry name" value="MFS general substrate transporter"/>
    <property type="match status" value="1"/>
</dbReference>
<dbReference type="OrthoDB" id="9783013at2"/>
<feature type="transmembrane region" description="Helical" evidence="7">
    <location>
        <begin position="42"/>
        <end position="63"/>
    </location>
</feature>
<dbReference type="Pfam" id="PF03825">
    <property type="entry name" value="Nuc_H_symport"/>
    <property type="match status" value="1"/>
</dbReference>
<evidence type="ECO:0000256" key="5">
    <source>
        <dbReference type="ARBA" id="ARBA00022989"/>
    </source>
</evidence>